<name>A0A0C2F3M5_9BILA</name>
<evidence type="ECO:0000313" key="2">
    <source>
        <dbReference type="Proteomes" id="UP000054047"/>
    </source>
</evidence>
<keyword evidence="2" id="KW-1185">Reference proteome</keyword>
<dbReference type="AlphaFoldDB" id="A0A0C2F3M5"/>
<sequence>MFFRRFGTGAFPMTSGECLNKANEFTALQPEYLVVGEPTELKFATIQKGALKASLAEATSL</sequence>
<dbReference type="Proteomes" id="UP000054047">
    <property type="component" value="Unassembled WGS sequence"/>
</dbReference>
<protein>
    <submittedName>
        <fullName evidence="1">Uncharacterized protein</fullName>
    </submittedName>
</protein>
<proteinExistence type="predicted"/>
<dbReference type="EMBL" id="KN788635">
    <property type="protein sequence ID" value="KIH43140.1"/>
    <property type="molecule type" value="Genomic_DNA"/>
</dbReference>
<accession>A0A0C2F3M5</accession>
<dbReference type="OrthoDB" id="3064516at2759"/>
<evidence type="ECO:0000313" key="1">
    <source>
        <dbReference type="EMBL" id="KIH43140.1"/>
    </source>
</evidence>
<reference evidence="1 2" key="1">
    <citation type="submission" date="2013-12" db="EMBL/GenBank/DDBJ databases">
        <title>Draft genome of the parsitic nematode Ancylostoma duodenale.</title>
        <authorList>
            <person name="Mitreva M."/>
        </authorList>
    </citation>
    <scope>NUCLEOTIDE SEQUENCE [LARGE SCALE GENOMIC DNA]</scope>
    <source>
        <strain evidence="1 2">Zhejiang</strain>
    </source>
</reference>
<organism evidence="1 2">
    <name type="scientific">Ancylostoma duodenale</name>
    <dbReference type="NCBI Taxonomy" id="51022"/>
    <lineage>
        <taxon>Eukaryota</taxon>
        <taxon>Metazoa</taxon>
        <taxon>Ecdysozoa</taxon>
        <taxon>Nematoda</taxon>
        <taxon>Chromadorea</taxon>
        <taxon>Rhabditida</taxon>
        <taxon>Rhabditina</taxon>
        <taxon>Rhabditomorpha</taxon>
        <taxon>Strongyloidea</taxon>
        <taxon>Ancylostomatidae</taxon>
        <taxon>Ancylostomatinae</taxon>
        <taxon>Ancylostoma</taxon>
    </lineage>
</organism>
<gene>
    <name evidence="1" type="ORF">ANCDUO_26861</name>
</gene>